<evidence type="ECO:0000313" key="1">
    <source>
        <dbReference type="EMBL" id="EEW26151.1"/>
    </source>
</evidence>
<sequence length="50" mass="5956">MQFVTKLLARFKTTETPQPDAFDLRLNAMRGRRSDPTWQLFRNLRPHPEA</sequence>
<proteinExistence type="predicted"/>
<name>C8RYG3_9RHOB</name>
<keyword evidence="2" id="KW-1185">Reference proteome</keyword>
<dbReference type="AlphaFoldDB" id="C8RYG3"/>
<comment type="caution">
    <text evidence="1">The sequence shown here is derived from an EMBL/GenBank/DDBJ whole genome shotgun (WGS) entry which is preliminary data.</text>
</comment>
<organism evidence="1 2">
    <name type="scientific">Rhodobacter ferrooxidans</name>
    <dbReference type="NCBI Taxonomy" id="371731"/>
    <lineage>
        <taxon>Bacteria</taxon>
        <taxon>Pseudomonadati</taxon>
        <taxon>Pseudomonadota</taxon>
        <taxon>Alphaproteobacteria</taxon>
        <taxon>Rhodobacterales</taxon>
        <taxon>Rhodobacter group</taxon>
        <taxon>Rhodobacter</taxon>
    </lineage>
</organism>
<dbReference type="EMBL" id="ACYY01000004">
    <property type="protein sequence ID" value="EEW26151.1"/>
    <property type="molecule type" value="Genomic_DNA"/>
</dbReference>
<dbReference type="RefSeq" id="WP_008028380.1">
    <property type="nucleotide sequence ID" value="NZ_ACYY01000004.1"/>
</dbReference>
<reference evidence="1 2" key="1">
    <citation type="submission" date="2009-08" db="EMBL/GenBank/DDBJ databases">
        <title>The draft genome of Rhodobacter sp. SW2.</title>
        <authorList>
            <consortium name="US DOE Joint Genome Institute (JGI-PGF)"/>
            <person name="Lucas S."/>
            <person name="Copeland A."/>
            <person name="Lapidus A."/>
            <person name="Glavina del Rio T."/>
            <person name="Tice H."/>
            <person name="Bruce D."/>
            <person name="Goodwin L."/>
            <person name="Pitluck S."/>
            <person name="Larimer F."/>
            <person name="Land M.L."/>
            <person name="Hauser L."/>
            <person name="Emerson D."/>
        </authorList>
    </citation>
    <scope>NUCLEOTIDE SEQUENCE [LARGE SCALE GENOMIC DNA]</scope>
    <source>
        <strain evidence="1 2">SW2</strain>
    </source>
</reference>
<gene>
    <name evidence="1" type="ORF">Rsw2DRAFT_0841</name>
</gene>
<protein>
    <submittedName>
        <fullName evidence="1">Uncharacterized protein</fullName>
    </submittedName>
</protein>
<evidence type="ECO:0000313" key="2">
    <source>
        <dbReference type="Proteomes" id="UP000010121"/>
    </source>
</evidence>
<dbReference type="Proteomes" id="UP000010121">
    <property type="component" value="Unassembled WGS sequence"/>
</dbReference>
<accession>C8RYG3</accession>